<dbReference type="NCBIfam" id="TIGR04131">
    <property type="entry name" value="Bac_Flav_CTERM"/>
    <property type="match status" value="1"/>
</dbReference>
<dbReference type="Gene3D" id="2.60.40.10">
    <property type="entry name" value="Immunoglobulins"/>
    <property type="match status" value="4"/>
</dbReference>
<gene>
    <name evidence="2" type="ORF">SAMN02745131_03676</name>
</gene>
<dbReference type="CDD" id="cd00146">
    <property type="entry name" value="PKD"/>
    <property type="match status" value="4"/>
</dbReference>
<dbReference type="STRING" id="1121884.SAMN02745131_03676"/>
<proteinExistence type="predicted"/>
<dbReference type="InterPro" id="IPR013783">
    <property type="entry name" value="Ig-like_fold"/>
</dbReference>
<dbReference type="Pfam" id="PF13585">
    <property type="entry name" value="CHU_C"/>
    <property type="match status" value="1"/>
</dbReference>
<dbReference type="Pfam" id="PF25778">
    <property type="entry name" value="DUF7948"/>
    <property type="match status" value="1"/>
</dbReference>
<dbReference type="Pfam" id="PF18911">
    <property type="entry name" value="PKD_4"/>
    <property type="match status" value="4"/>
</dbReference>
<dbReference type="InterPro" id="IPR052918">
    <property type="entry name" value="Motility_Chemotaxis_Reg"/>
</dbReference>
<dbReference type="SMART" id="SM00089">
    <property type="entry name" value="PKD"/>
    <property type="match status" value="4"/>
</dbReference>
<dbReference type="InterPro" id="IPR026341">
    <property type="entry name" value="T9SS_type_B"/>
</dbReference>
<dbReference type="EMBL" id="FQUU01000020">
    <property type="protein sequence ID" value="SHF84206.1"/>
    <property type="molecule type" value="Genomic_DNA"/>
</dbReference>
<feature type="domain" description="PKD" evidence="1">
    <location>
        <begin position="991"/>
        <end position="1060"/>
    </location>
</feature>
<evidence type="ECO:0000313" key="3">
    <source>
        <dbReference type="Proteomes" id="UP000184048"/>
    </source>
</evidence>
<reference evidence="2 3" key="1">
    <citation type="submission" date="2016-11" db="EMBL/GenBank/DDBJ databases">
        <authorList>
            <person name="Jaros S."/>
            <person name="Januszkiewicz K."/>
            <person name="Wedrychowicz H."/>
        </authorList>
    </citation>
    <scope>NUCLEOTIDE SEQUENCE [LARGE SCALE GENOMIC DNA]</scope>
    <source>
        <strain evidence="2 3">DSM 18119</strain>
    </source>
</reference>
<keyword evidence="3" id="KW-1185">Reference proteome</keyword>
<evidence type="ECO:0000259" key="1">
    <source>
        <dbReference type="PROSITE" id="PS50093"/>
    </source>
</evidence>
<dbReference type="PROSITE" id="PS50093">
    <property type="entry name" value="PKD"/>
    <property type="match status" value="4"/>
</dbReference>
<dbReference type="Proteomes" id="UP000184048">
    <property type="component" value="Unassembled WGS sequence"/>
</dbReference>
<dbReference type="AlphaFoldDB" id="A0A1M5EYI1"/>
<dbReference type="InterPro" id="IPR000601">
    <property type="entry name" value="PKD_dom"/>
</dbReference>
<evidence type="ECO:0000313" key="2">
    <source>
        <dbReference type="EMBL" id="SHF84206.1"/>
    </source>
</evidence>
<protein>
    <submittedName>
        <fullName evidence="2">Gliding motility-associated C-terminal domain-containing protein</fullName>
    </submittedName>
</protein>
<dbReference type="InterPro" id="IPR057708">
    <property type="entry name" value="DUF7948"/>
</dbReference>
<dbReference type="PANTHER" id="PTHR35580">
    <property type="entry name" value="CELL SURFACE GLYCOPROTEIN (S-LAYER PROTEIN)-LIKE PROTEIN"/>
    <property type="match status" value="1"/>
</dbReference>
<organism evidence="2 3">
    <name type="scientific">Flavisolibacter ginsengisoli DSM 18119</name>
    <dbReference type="NCBI Taxonomy" id="1121884"/>
    <lineage>
        <taxon>Bacteria</taxon>
        <taxon>Pseudomonadati</taxon>
        <taxon>Bacteroidota</taxon>
        <taxon>Chitinophagia</taxon>
        <taxon>Chitinophagales</taxon>
        <taxon>Chitinophagaceae</taxon>
        <taxon>Flavisolibacter</taxon>
    </lineage>
</organism>
<feature type="domain" description="PKD" evidence="1">
    <location>
        <begin position="853"/>
        <end position="890"/>
    </location>
</feature>
<name>A0A1M5EYI1_9BACT</name>
<dbReference type="SUPFAM" id="SSF49299">
    <property type="entry name" value="PKD domain"/>
    <property type="match status" value="4"/>
</dbReference>
<dbReference type="InterPro" id="IPR035986">
    <property type="entry name" value="PKD_dom_sf"/>
</dbReference>
<sequence>MGKVSAGSFFVHKDGFTVLQNNAADWEKLHQLTHNRGADESTRNAARNLVLRSHAYTVNFEGANPGAQILPDKELVTVSNYFLGNDPSKWATNCKTYQGITVKDIYPNIDVRYYSDNGTMKYDLIVHPGGNPADIALKYNGTNQLKIKNKELIIGTSVGDLRELSPYTFQYKQNGKAEVGAKYLLKNNTVRFNIKDYDPTTTLIIDPTLIFCSFTGSTADNWGFTATYGPDGSMFGGGIVFSQGFPVSPGAFDTDFTNGGTACFGGIGFDIGIIKLSPDGTTRSYATYLGGSGNEMPQSLITDANGDLIVAGRTDSPLPGAGGVSYPTTVPVFGPGGSWDITITKLNAAGNALIGSARIGGSGEDGANITACGEGPKSLEQNYGDEARSEVNLDNAGNIYLASCTRSDNFKVQGGFQSTSGGSQDGVVLKFNPDLSSLLFSTYLGGSGDDAAYVISIDPITSNIYVAGGTLSNSGFGSTSGSISSSNNGGIDGFVSEISNDGSTLIKSTFLGTGGDDQVYGLKFDKFGFPYVMGQTTGKWPILNAGWSQPNGKQFIAKLKKDLSGYVYSTTFGKGDAFPDISPVAFLVDRCENVYVSGWGGLVDARYKNSGAQGLPVTSDAIKSSPDISTRNHLGQDFYFFVLKKDAAAQLYGSFFGQNAPGDIGDHVDGGTSRFDQNGVIYQAICANCGTNLPFPTTPGVWAPTKPSSANCNLAMVKISFEFSGVRSGIQSFINGVPRDTAGCVPLKVDFSDTAQLAVSYEWNFGDGSPQVTSTTPGLSHTYNTVGVYRVMLVAIDSTTCNIRDTSYLNIKVGDLKALLDFNAKKLDPCTAFKYQFDNLSVAPPSAPFTANTFTWDFGDNTPRIKAGTGQVFHTYAAPGTYTVKLILNDENYCNSPDSVVKQIRVAALVKADFEIPPTGCAPYEASFNNISAGGSQFTWNFGDGSTSNDVSPTHLYPNPGTYTISLTAVDSATCNITDTKSSTITIYANPTADFTATPQPPVVNAPISFTNLSSADAVRFKWLFGDGDSLLTTTRSIIQHEYNATNTYHACLIAYNVAGCSDTVCKDVSTLIEPALDVPNAFTPNSGDVNSKVFARGFGIAKMKFTIWARWGEKVFETNDKHIGWDGRFNGKLLPMDVYAYTIEAEFSDGTKTTKKGDITLIR</sequence>
<dbReference type="InterPro" id="IPR022409">
    <property type="entry name" value="PKD/Chitinase_dom"/>
</dbReference>
<accession>A0A1M5EYI1</accession>
<dbReference type="PANTHER" id="PTHR35580:SF1">
    <property type="entry name" value="PHYTASE-LIKE DOMAIN-CONTAINING PROTEIN"/>
    <property type="match status" value="1"/>
</dbReference>
<feature type="domain" description="PKD" evidence="1">
    <location>
        <begin position="759"/>
        <end position="798"/>
    </location>
</feature>
<feature type="domain" description="PKD" evidence="1">
    <location>
        <begin position="938"/>
        <end position="992"/>
    </location>
</feature>